<dbReference type="Gene3D" id="3.10.10.10">
    <property type="entry name" value="HIV Type 1 Reverse Transcriptase, subunit A, domain 1"/>
    <property type="match status" value="1"/>
</dbReference>
<evidence type="ECO:0000313" key="1">
    <source>
        <dbReference type="EMBL" id="GBN89823.1"/>
    </source>
</evidence>
<dbReference type="Gene3D" id="3.30.70.270">
    <property type="match status" value="1"/>
</dbReference>
<dbReference type="InterPro" id="IPR043502">
    <property type="entry name" value="DNA/RNA_pol_sf"/>
</dbReference>
<evidence type="ECO:0008006" key="3">
    <source>
        <dbReference type="Google" id="ProtNLM"/>
    </source>
</evidence>
<evidence type="ECO:0000313" key="2">
    <source>
        <dbReference type="Proteomes" id="UP000499080"/>
    </source>
</evidence>
<organism evidence="1 2">
    <name type="scientific">Araneus ventricosus</name>
    <name type="common">Orbweaver spider</name>
    <name type="synonym">Epeira ventricosa</name>
    <dbReference type="NCBI Taxonomy" id="182803"/>
    <lineage>
        <taxon>Eukaryota</taxon>
        <taxon>Metazoa</taxon>
        <taxon>Ecdysozoa</taxon>
        <taxon>Arthropoda</taxon>
        <taxon>Chelicerata</taxon>
        <taxon>Arachnida</taxon>
        <taxon>Araneae</taxon>
        <taxon>Araneomorphae</taxon>
        <taxon>Entelegynae</taxon>
        <taxon>Araneoidea</taxon>
        <taxon>Araneidae</taxon>
        <taxon>Araneus</taxon>
    </lineage>
</organism>
<sequence>MREYKDLGHMTEVKEASESELSVYLPHHGMYNPLKSSTKLRVVFNGSFPTSNGISLNQIQLNGGTVRQDLFPIMLRFRKHEFVFTADICMMYRQILIHPDQRVLKRIVWKEGPDQPSKTYQLNTITYGTTSAPYLATRTLYQLEGDEKDTFPDASIIVHSDCYMDDILTGSISSENIKELQTQLVQLLGRGGMTLHKWCSNNETLLNNIQNSGDCQFNNPREMKTLKTLVVMWNPNSDCFPFKSTVPLQNSASEAEGAKYLAQVENIELSHKNEAIKIAQLKEGFLKLSEAYVKPANKRLFAFEAQQEVSHHLPDVHSRVASSSIKEASHPPYPSGSYNLATGLPCNEASDNCLTSQLLVIHRQRAAATATVSPSCQPYPSHSLQHFFFHCTRLPDIWRLSSSGKEYEDELSEAVSAKHIRDVSFFGFVFKKKNSVLDFKIFLL</sequence>
<dbReference type="InterPro" id="IPR043128">
    <property type="entry name" value="Rev_trsase/Diguanyl_cyclase"/>
</dbReference>
<proteinExistence type="predicted"/>
<dbReference type="GO" id="GO:0071897">
    <property type="term" value="P:DNA biosynthetic process"/>
    <property type="evidence" value="ECO:0007669"/>
    <property type="project" value="UniProtKB-ARBA"/>
</dbReference>
<protein>
    <recommendedName>
        <fullName evidence="3">Reverse transcriptase domain-containing protein</fullName>
    </recommendedName>
</protein>
<dbReference type="Proteomes" id="UP000499080">
    <property type="component" value="Unassembled WGS sequence"/>
</dbReference>
<dbReference type="SUPFAM" id="SSF56672">
    <property type="entry name" value="DNA/RNA polymerases"/>
    <property type="match status" value="1"/>
</dbReference>
<name>A0A4Y2SQ17_ARAVE</name>
<gene>
    <name evidence="1" type="ORF">AVEN_198221_1</name>
</gene>
<dbReference type="PANTHER" id="PTHR47331:SF1">
    <property type="entry name" value="GAG-LIKE PROTEIN"/>
    <property type="match status" value="1"/>
</dbReference>
<dbReference type="AlphaFoldDB" id="A0A4Y2SQ17"/>
<comment type="caution">
    <text evidence="1">The sequence shown here is derived from an EMBL/GenBank/DDBJ whole genome shotgun (WGS) entry which is preliminary data.</text>
</comment>
<dbReference type="EMBL" id="BGPR01022996">
    <property type="protein sequence ID" value="GBN89823.1"/>
    <property type="molecule type" value="Genomic_DNA"/>
</dbReference>
<dbReference type="PANTHER" id="PTHR47331">
    <property type="entry name" value="PHD-TYPE DOMAIN-CONTAINING PROTEIN"/>
    <property type="match status" value="1"/>
</dbReference>
<accession>A0A4Y2SQ17</accession>
<keyword evidence="2" id="KW-1185">Reference proteome</keyword>
<dbReference type="OrthoDB" id="5803434at2759"/>
<reference evidence="1 2" key="1">
    <citation type="journal article" date="2019" name="Sci. Rep.">
        <title>Orb-weaving spider Araneus ventricosus genome elucidates the spidroin gene catalogue.</title>
        <authorList>
            <person name="Kono N."/>
            <person name="Nakamura H."/>
            <person name="Ohtoshi R."/>
            <person name="Moran D.A.P."/>
            <person name="Shinohara A."/>
            <person name="Yoshida Y."/>
            <person name="Fujiwara M."/>
            <person name="Mori M."/>
            <person name="Tomita M."/>
            <person name="Arakawa K."/>
        </authorList>
    </citation>
    <scope>NUCLEOTIDE SEQUENCE [LARGE SCALE GENOMIC DNA]</scope>
</reference>